<keyword evidence="3" id="KW-1185">Reference proteome</keyword>
<accession>A0A5J9V605</accession>
<evidence type="ECO:0000256" key="1">
    <source>
        <dbReference type="SAM" id="MobiDB-lite"/>
    </source>
</evidence>
<dbReference type="AlphaFoldDB" id="A0A5J9V605"/>
<feature type="region of interest" description="Disordered" evidence="1">
    <location>
        <begin position="66"/>
        <end position="86"/>
    </location>
</feature>
<dbReference type="Gramene" id="TVU31363">
    <property type="protein sequence ID" value="TVU31363"/>
    <property type="gene ID" value="EJB05_23046"/>
</dbReference>
<dbReference type="EMBL" id="RWGY01000011">
    <property type="protein sequence ID" value="TVU31363.1"/>
    <property type="molecule type" value="Genomic_DNA"/>
</dbReference>
<sequence length="94" mass="10195">MKSNGLTVKNMSTICTPKKEGYVACDEKKSPEEKDKRKKGSVERLLAQTTIISTVTVKLYRGSHDGELAGSMGPPPFGMEESKSAVDEGVIYQA</sequence>
<dbReference type="Proteomes" id="UP000324897">
    <property type="component" value="Chromosome 1"/>
</dbReference>
<feature type="non-terminal residue" evidence="2">
    <location>
        <position position="1"/>
    </location>
</feature>
<protein>
    <submittedName>
        <fullName evidence="2">Uncharacterized protein</fullName>
    </submittedName>
</protein>
<evidence type="ECO:0000313" key="2">
    <source>
        <dbReference type="EMBL" id="TVU31363.1"/>
    </source>
</evidence>
<proteinExistence type="predicted"/>
<evidence type="ECO:0000313" key="3">
    <source>
        <dbReference type="Proteomes" id="UP000324897"/>
    </source>
</evidence>
<comment type="caution">
    <text evidence="2">The sequence shown here is derived from an EMBL/GenBank/DDBJ whole genome shotgun (WGS) entry which is preliminary data.</text>
</comment>
<reference evidence="2 3" key="1">
    <citation type="journal article" date="2019" name="Sci. Rep.">
        <title>A high-quality genome of Eragrostis curvula grass provides insights into Poaceae evolution and supports new strategies to enhance forage quality.</title>
        <authorList>
            <person name="Carballo J."/>
            <person name="Santos B.A.C.M."/>
            <person name="Zappacosta D."/>
            <person name="Garbus I."/>
            <person name="Selva J.P."/>
            <person name="Gallo C.A."/>
            <person name="Diaz A."/>
            <person name="Albertini E."/>
            <person name="Caccamo M."/>
            <person name="Echenique V."/>
        </authorList>
    </citation>
    <scope>NUCLEOTIDE SEQUENCE [LARGE SCALE GENOMIC DNA]</scope>
    <source>
        <strain evidence="3">cv. Victoria</strain>
        <tissue evidence="2">Leaf</tissue>
    </source>
</reference>
<gene>
    <name evidence="2" type="ORF">EJB05_23046</name>
</gene>
<organism evidence="2 3">
    <name type="scientific">Eragrostis curvula</name>
    <name type="common">weeping love grass</name>
    <dbReference type="NCBI Taxonomy" id="38414"/>
    <lineage>
        <taxon>Eukaryota</taxon>
        <taxon>Viridiplantae</taxon>
        <taxon>Streptophyta</taxon>
        <taxon>Embryophyta</taxon>
        <taxon>Tracheophyta</taxon>
        <taxon>Spermatophyta</taxon>
        <taxon>Magnoliopsida</taxon>
        <taxon>Liliopsida</taxon>
        <taxon>Poales</taxon>
        <taxon>Poaceae</taxon>
        <taxon>PACMAD clade</taxon>
        <taxon>Chloridoideae</taxon>
        <taxon>Eragrostideae</taxon>
        <taxon>Eragrostidinae</taxon>
        <taxon>Eragrostis</taxon>
    </lineage>
</organism>
<name>A0A5J9V605_9POAL</name>